<dbReference type="GeneID" id="81428896"/>
<gene>
    <name evidence="2" type="ORF">N7482_007596</name>
</gene>
<dbReference type="Proteomes" id="UP001149163">
    <property type="component" value="Unassembled WGS sequence"/>
</dbReference>
<feature type="compositionally biased region" description="Polar residues" evidence="1">
    <location>
        <begin position="152"/>
        <end position="169"/>
    </location>
</feature>
<comment type="caution">
    <text evidence="2">The sequence shown here is derived from an EMBL/GenBank/DDBJ whole genome shotgun (WGS) entry which is preliminary data.</text>
</comment>
<name>A0A9W9LJA7_9EURO</name>
<evidence type="ECO:0000256" key="1">
    <source>
        <dbReference type="SAM" id="MobiDB-lite"/>
    </source>
</evidence>
<proteinExistence type="predicted"/>
<keyword evidence="3" id="KW-1185">Reference proteome</keyword>
<organism evidence="2 3">
    <name type="scientific">Penicillium canariense</name>
    <dbReference type="NCBI Taxonomy" id="189055"/>
    <lineage>
        <taxon>Eukaryota</taxon>
        <taxon>Fungi</taxon>
        <taxon>Dikarya</taxon>
        <taxon>Ascomycota</taxon>
        <taxon>Pezizomycotina</taxon>
        <taxon>Eurotiomycetes</taxon>
        <taxon>Eurotiomycetidae</taxon>
        <taxon>Eurotiales</taxon>
        <taxon>Aspergillaceae</taxon>
        <taxon>Penicillium</taxon>
    </lineage>
</organism>
<dbReference type="EMBL" id="JAPQKN010000004">
    <property type="protein sequence ID" value="KAJ5160592.1"/>
    <property type="molecule type" value="Genomic_DNA"/>
</dbReference>
<evidence type="ECO:0000313" key="3">
    <source>
        <dbReference type="Proteomes" id="UP001149163"/>
    </source>
</evidence>
<feature type="region of interest" description="Disordered" evidence="1">
    <location>
        <begin position="19"/>
        <end position="44"/>
    </location>
</feature>
<feature type="compositionally biased region" description="Polar residues" evidence="1">
    <location>
        <begin position="19"/>
        <end position="29"/>
    </location>
</feature>
<dbReference type="RefSeq" id="XP_056542149.1">
    <property type="nucleotide sequence ID" value="XM_056689720.1"/>
</dbReference>
<reference evidence="2" key="2">
    <citation type="journal article" date="2023" name="IMA Fungus">
        <title>Comparative genomic study of the Penicillium genus elucidates a diverse pangenome and 15 lateral gene transfer events.</title>
        <authorList>
            <person name="Petersen C."/>
            <person name="Sorensen T."/>
            <person name="Nielsen M.R."/>
            <person name="Sondergaard T.E."/>
            <person name="Sorensen J.L."/>
            <person name="Fitzpatrick D.A."/>
            <person name="Frisvad J.C."/>
            <person name="Nielsen K.L."/>
        </authorList>
    </citation>
    <scope>NUCLEOTIDE SEQUENCE</scope>
    <source>
        <strain evidence="2">IBT 26290</strain>
    </source>
</reference>
<dbReference type="AlphaFoldDB" id="A0A9W9LJA7"/>
<protein>
    <submittedName>
        <fullName evidence="2">Uncharacterized protein</fullName>
    </submittedName>
</protein>
<reference evidence="2" key="1">
    <citation type="submission" date="2022-11" db="EMBL/GenBank/DDBJ databases">
        <authorList>
            <person name="Petersen C."/>
        </authorList>
    </citation>
    <scope>NUCLEOTIDE SEQUENCE</scope>
    <source>
        <strain evidence="2">IBT 26290</strain>
    </source>
</reference>
<evidence type="ECO:0000313" key="2">
    <source>
        <dbReference type="EMBL" id="KAJ5160592.1"/>
    </source>
</evidence>
<accession>A0A9W9LJA7</accession>
<feature type="region of interest" description="Disordered" evidence="1">
    <location>
        <begin position="141"/>
        <end position="169"/>
    </location>
</feature>
<sequence>MSSSDRCLATKPSLVSSTTQTLGLHVSSSARRRSQVGPEPDYHQSSWAVPRRRYLVRSRDSGTTEGCPAPTSLVYRLVACHTHGCETIVVLDQGEAEAMRSCDMPIMDHRGRMENTAACRVVAIGLDHRLVSLSVRVSAGARPAPPLPLRRQSPQFTASNNHRIQQQST</sequence>